<evidence type="ECO:0000313" key="2">
    <source>
        <dbReference type="EMBL" id="KLK92824.1"/>
    </source>
</evidence>
<proteinExistence type="predicted"/>
<dbReference type="InterPro" id="IPR002611">
    <property type="entry name" value="IstB_ATP-bd"/>
</dbReference>
<dbReference type="AlphaFoldDB" id="A0A0H1RCP2"/>
<comment type="caution">
    <text evidence="2">The sequence shown here is derived from an EMBL/GenBank/DDBJ whole genome shotgun (WGS) entry which is preliminary data.</text>
</comment>
<sequence>MALETRAVEMGFSVLYYRFDELMTALKVDAGLPPAQLKRRRYMNMALLIADELGFEPMTREERACSSGW</sequence>
<dbReference type="InterPro" id="IPR027417">
    <property type="entry name" value="P-loop_NTPase"/>
</dbReference>
<keyword evidence="3" id="KW-1185">Reference proteome</keyword>
<evidence type="ECO:0000313" key="3">
    <source>
        <dbReference type="Proteomes" id="UP000035489"/>
    </source>
</evidence>
<reference evidence="2 3" key="1">
    <citation type="submission" date="2015-05" db="EMBL/GenBank/DDBJ databases">
        <title>Draft genome sequence of Microvirga vignae strain BR3299, a novel nitrogen fixing bacteria isolated from Brazil semi-aired region.</title>
        <authorList>
            <person name="Zilli J.E."/>
            <person name="Passos S.R."/>
            <person name="Leite J."/>
            <person name="Baldani J.I."/>
            <person name="Xavier G.R."/>
            <person name="Rumjaneck N.G."/>
            <person name="Simoes-Araujo J.L."/>
        </authorList>
    </citation>
    <scope>NUCLEOTIDE SEQUENCE [LARGE SCALE GENOMIC DNA]</scope>
    <source>
        <strain evidence="2 3">BR3299</strain>
    </source>
</reference>
<gene>
    <name evidence="2" type="ORF">AA309_12430</name>
</gene>
<dbReference type="STRING" id="1225564.AA309_12430"/>
<dbReference type="EMBL" id="LCYG01000031">
    <property type="protein sequence ID" value="KLK92824.1"/>
    <property type="molecule type" value="Genomic_DNA"/>
</dbReference>
<dbReference type="PATRIC" id="fig|1225564.3.peg.3307"/>
<dbReference type="Proteomes" id="UP000035489">
    <property type="component" value="Unassembled WGS sequence"/>
</dbReference>
<dbReference type="Pfam" id="PF01695">
    <property type="entry name" value="IstB_IS21"/>
    <property type="match status" value="1"/>
</dbReference>
<dbReference type="Gene3D" id="3.40.50.300">
    <property type="entry name" value="P-loop containing nucleotide triphosphate hydrolases"/>
    <property type="match status" value="1"/>
</dbReference>
<evidence type="ECO:0000259" key="1">
    <source>
        <dbReference type="Pfam" id="PF01695"/>
    </source>
</evidence>
<dbReference type="OrthoDB" id="8150723at2"/>
<name>A0A0H1RCP2_9HYPH</name>
<organism evidence="2 3">
    <name type="scientific">Microvirga vignae</name>
    <dbReference type="NCBI Taxonomy" id="1225564"/>
    <lineage>
        <taxon>Bacteria</taxon>
        <taxon>Pseudomonadati</taxon>
        <taxon>Pseudomonadota</taxon>
        <taxon>Alphaproteobacteria</taxon>
        <taxon>Hyphomicrobiales</taxon>
        <taxon>Methylobacteriaceae</taxon>
        <taxon>Microvirga</taxon>
    </lineage>
</organism>
<accession>A0A0H1RCP2</accession>
<protein>
    <recommendedName>
        <fullName evidence="1">IstB-like ATP-binding domain-containing protein</fullName>
    </recommendedName>
</protein>
<feature type="domain" description="IstB-like ATP-binding" evidence="1">
    <location>
        <begin position="2"/>
        <end position="64"/>
    </location>
</feature>
<dbReference type="GO" id="GO:0005524">
    <property type="term" value="F:ATP binding"/>
    <property type="evidence" value="ECO:0007669"/>
    <property type="project" value="InterPro"/>
</dbReference>